<keyword evidence="2" id="KW-0472">Membrane</keyword>
<evidence type="ECO:0000256" key="1">
    <source>
        <dbReference type="SAM" id="MobiDB-lite"/>
    </source>
</evidence>
<protein>
    <submittedName>
        <fullName evidence="3">Uncharacterized protein</fullName>
    </submittedName>
</protein>
<reference evidence="3 4" key="1">
    <citation type="submission" date="2019-06" db="EMBL/GenBank/DDBJ databases">
        <title>Whole genome shotgun sequence of Cellulosimicrobium cellulans NBRC 15516.</title>
        <authorList>
            <person name="Hosoyama A."/>
            <person name="Uohara A."/>
            <person name="Ohji S."/>
            <person name="Ichikawa N."/>
        </authorList>
    </citation>
    <scope>NUCLEOTIDE SEQUENCE [LARGE SCALE GENOMIC DNA]</scope>
    <source>
        <strain evidence="3 4">NBRC 15516</strain>
    </source>
</reference>
<proteinExistence type="predicted"/>
<evidence type="ECO:0000313" key="3">
    <source>
        <dbReference type="EMBL" id="GED08492.1"/>
    </source>
</evidence>
<feature type="transmembrane region" description="Helical" evidence="2">
    <location>
        <begin position="26"/>
        <end position="47"/>
    </location>
</feature>
<feature type="transmembrane region" description="Helical" evidence="2">
    <location>
        <begin position="188"/>
        <end position="207"/>
    </location>
</feature>
<feature type="transmembrane region" description="Helical" evidence="2">
    <location>
        <begin position="81"/>
        <end position="102"/>
    </location>
</feature>
<dbReference type="RefSeq" id="WP_141387832.1">
    <property type="nucleotide sequence ID" value="NZ_BJNZ01000002.1"/>
</dbReference>
<comment type="caution">
    <text evidence="3">The sequence shown here is derived from an EMBL/GenBank/DDBJ whole genome shotgun (WGS) entry which is preliminary data.</text>
</comment>
<feature type="region of interest" description="Disordered" evidence="1">
    <location>
        <begin position="1"/>
        <end position="22"/>
    </location>
</feature>
<feature type="region of interest" description="Disordered" evidence="1">
    <location>
        <begin position="306"/>
        <end position="326"/>
    </location>
</feature>
<feature type="compositionally biased region" description="Basic and acidic residues" evidence="1">
    <location>
        <begin position="1"/>
        <end position="10"/>
    </location>
</feature>
<dbReference type="Proteomes" id="UP000316659">
    <property type="component" value="Unassembled WGS sequence"/>
</dbReference>
<gene>
    <name evidence="3" type="ORF">CCE02nite_04910</name>
</gene>
<dbReference type="EMBL" id="BJNZ01000002">
    <property type="protein sequence ID" value="GED08492.1"/>
    <property type="molecule type" value="Genomic_DNA"/>
</dbReference>
<evidence type="ECO:0000313" key="4">
    <source>
        <dbReference type="Proteomes" id="UP000316659"/>
    </source>
</evidence>
<keyword evidence="2" id="KW-1133">Transmembrane helix</keyword>
<keyword evidence="2" id="KW-0812">Transmembrane</keyword>
<evidence type="ECO:0000256" key="2">
    <source>
        <dbReference type="SAM" id="Phobius"/>
    </source>
</evidence>
<feature type="transmembrane region" description="Helical" evidence="2">
    <location>
        <begin position="148"/>
        <end position="167"/>
    </location>
</feature>
<feature type="transmembrane region" description="Helical" evidence="2">
    <location>
        <begin position="114"/>
        <end position="136"/>
    </location>
</feature>
<sequence>MIDSDRRPATSDEPSTEDPRSDVPRLARIATEIVAPAGLIAGLLYFFGRQRAMFFYYYFGVDVTSLQLTSTDYMVQAQDGLLLPLAAMAVVVLVSLWARGGSTRAPGARRPGPRVLLGIGAVGTVLVVFGLFQAVWPGTGLADGVPSWVAPVCLALGVLALVAVVQTRRSELRRTRPEWRTPSVGARLAEWAAVFTLVAVSLFWAVANYSAEVGESRGRQFEAELAEYPGVVVRSTADLQLVAPGVTAGRCGSDGAAFGHRYDGLVLLQQAGGTYFLVPRDWARESADSAVLAVPVGDGVRLDYLPPRPDGTAPRTGPVVAEGSAC</sequence>
<organism evidence="3 4">
    <name type="scientific">Cellulosimicrobium cellulans</name>
    <name type="common">Arthrobacter luteus</name>
    <dbReference type="NCBI Taxonomy" id="1710"/>
    <lineage>
        <taxon>Bacteria</taxon>
        <taxon>Bacillati</taxon>
        <taxon>Actinomycetota</taxon>
        <taxon>Actinomycetes</taxon>
        <taxon>Micrococcales</taxon>
        <taxon>Promicromonosporaceae</taxon>
        <taxon>Cellulosimicrobium</taxon>
    </lineage>
</organism>
<accession>A0A4Y4DT04</accession>
<name>A0A4Y4DT04_CELCE</name>
<dbReference type="AlphaFoldDB" id="A0A4Y4DT04"/>